<dbReference type="Pfam" id="PF06127">
    <property type="entry name" value="Mpo1-like"/>
    <property type="match status" value="1"/>
</dbReference>
<evidence type="ECO:0008006" key="4">
    <source>
        <dbReference type="Google" id="ProtNLM"/>
    </source>
</evidence>
<gene>
    <name evidence="2" type="ORF">BA177_15935</name>
</gene>
<reference evidence="2 3" key="1">
    <citation type="submission" date="2016-06" db="EMBL/GenBank/DDBJ databases">
        <title>Complete genome sequence of a deep-branching marine Gamma Proteobacterium Woeseia oceani type strain XK5.</title>
        <authorList>
            <person name="Mu D."/>
            <person name="Du Z."/>
        </authorList>
    </citation>
    <scope>NUCLEOTIDE SEQUENCE [LARGE SCALE GENOMIC DNA]</scope>
    <source>
        <strain evidence="2 3">XK5</strain>
    </source>
</reference>
<feature type="transmembrane region" description="Helical" evidence="1">
    <location>
        <begin position="93"/>
        <end position="113"/>
    </location>
</feature>
<dbReference type="Proteomes" id="UP000092695">
    <property type="component" value="Chromosome"/>
</dbReference>
<dbReference type="PANTHER" id="PTHR28026:SF9">
    <property type="entry name" value="2-HYDROXY-PALMITIC ACID DIOXYGENASE MPO1"/>
    <property type="match status" value="1"/>
</dbReference>
<keyword evidence="3" id="KW-1185">Reference proteome</keyword>
<dbReference type="PANTHER" id="PTHR28026">
    <property type="entry name" value="DUF962 DOMAIN PROTEIN (AFU_ORTHOLOGUE AFUA_8G05310)"/>
    <property type="match status" value="1"/>
</dbReference>
<evidence type="ECO:0000313" key="3">
    <source>
        <dbReference type="Proteomes" id="UP000092695"/>
    </source>
</evidence>
<dbReference type="InterPro" id="IPR009305">
    <property type="entry name" value="Mpo1-like"/>
</dbReference>
<sequence length="168" mass="18050">MLTGYAAAHQHPVNIAVHMVGIPAIMFGALIALGWVSIEFGQYSLNLAWLLVLGFFLFYLTLDTLFALVFLIVAGLLAALALQVSALPTATSVTVAAVCFFGGYLAQFIGHAIEKSQPVLLKHPIQAQLAAPFFTVVEAFKLLGLRDELFTAVQTSVANRRKKTTDSG</sequence>
<dbReference type="AlphaFoldDB" id="A0A193LJ44"/>
<accession>A0A193LJ44</accession>
<protein>
    <recommendedName>
        <fullName evidence="4">DUF962 domain-containing protein</fullName>
    </recommendedName>
</protein>
<feature type="transmembrane region" description="Helical" evidence="1">
    <location>
        <begin position="15"/>
        <end position="36"/>
    </location>
</feature>
<dbReference type="KEGG" id="woc:BA177_15935"/>
<dbReference type="EMBL" id="CP016268">
    <property type="protein sequence ID" value="ANO52476.1"/>
    <property type="molecule type" value="Genomic_DNA"/>
</dbReference>
<dbReference type="STRING" id="1548547.BA177_15935"/>
<keyword evidence="1" id="KW-1133">Transmembrane helix</keyword>
<evidence type="ECO:0000256" key="1">
    <source>
        <dbReference type="SAM" id="Phobius"/>
    </source>
</evidence>
<evidence type="ECO:0000313" key="2">
    <source>
        <dbReference type="EMBL" id="ANO52476.1"/>
    </source>
</evidence>
<keyword evidence="1" id="KW-0812">Transmembrane</keyword>
<keyword evidence="1" id="KW-0472">Membrane</keyword>
<feature type="transmembrane region" description="Helical" evidence="1">
    <location>
        <begin position="48"/>
        <end position="81"/>
    </location>
</feature>
<name>A0A193LJ44_9GAMM</name>
<proteinExistence type="predicted"/>
<dbReference type="GO" id="GO:0046521">
    <property type="term" value="P:sphingoid catabolic process"/>
    <property type="evidence" value="ECO:0007669"/>
    <property type="project" value="TreeGrafter"/>
</dbReference>
<organism evidence="2 3">
    <name type="scientific">Woeseia oceani</name>
    <dbReference type="NCBI Taxonomy" id="1548547"/>
    <lineage>
        <taxon>Bacteria</taxon>
        <taxon>Pseudomonadati</taxon>
        <taxon>Pseudomonadota</taxon>
        <taxon>Gammaproteobacteria</taxon>
        <taxon>Woeseiales</taxon>
        <taxon>Woeseiaceae</taxon>
        <taxon>Woeseia</taxon>
    </lineage>
</organism>
<dbReference type="GO" id="GO:0016020">
    <property type="term" value="C:membrane"/>
    <property type="evidence" value="ECO:0007669"/>
    <property type="project" value="GOC"/>
</dbReference>